<evidence type="ECO:0000256" key="6">
    <source>
        <dbReference type="ARBA" id="ARBA00022679"/>
    </source>
</evidence>
<dbReference type="InterPro" id="IPR006218">
    <property type="entry name" value="DAHP1/KDSA"/>
</dbReference>
<evidence type="ECO:0000256" key="1">
    <source>
        <dbReference type="ARBA" id="ARBA00003726"/>
    </source>
</evidence>
<gene>
    <name evidence="15" type="ORF">EVOR1521_LOCUS7350</name>
</gene>
<dbReference type="EC" id="2.5.1.54" evidence="4"/>
<evidence type="ECO:0000313" key="15">
    <source>
        <dbReference type="EMBL" id="CAJ1378977.1"/>
    </source>
</evidence>
<keyword evidence="13" id="KW-0732">Signal</keyword>
<reference evidence="15" key="1">
    <citation type="submission" date="2023-08" db="EMBL/GenBank/DDBJ databases">
        <authorList>
            <person name="Chen Y."/>
            <person name="Shah S."/>
            <person name="Dougan E. K."/>
            <person name="Thang M."/>
            <person name="Chan C."/>
        </authorList>
    </citation>
    <scope>NUCLEOTIDE SEQUENCE</scope>
</reference>
<dbReference type="InterPro" id="IPR013785">
    <property type="entry name" value="Aldolase_TIM"/>
</dbReference>
<evidence type="ECO:0000256" key="10">
    <source>
        <dbReference type="ARBA" id="ARBA00032193"/>
    </source>
</evidence>
<evidence type="ECO:0000256" key="12">
    <source>
        <dbReference type="SAM" id="MobiDB-lite"/>
    </source>
</evidence>
<dbReference type="AlphaFoldDB" id="A0AA36MU28"/>
<evidence type="ECO:0000256" key="4">
    <source>
        <dbReference type="ARBA" id="ARBA00012694"/>
    </source>
</evidence>
<keyword evidence="16" id="KW-1185">Reference proteome</keyword>
<comment type="similarity">
    <text evidence="3">Belongs to the class-I DAHP synthase family.</text>
</comment>
<protein>
    <recommendedName>
        <fullName evidence="4">3-deoxy-7-phosphoheptulonate synthase</fullName>
        <ecNumber evidence="4">2.5.1.54</ecNumber>
    </recommendedName>
    <alternativeName>
        <fullName evidence="10">3-deoxy-D-arabino-heptulosonate 7-phosphate synthase</fullName>
    </alternativeName>
    <alternativeName>
        <fullName evidence="9">DAHP synthase</fullName>
    </alternativeName>
    <alternativeName>
        <fullName evidence="8">Phospho-2-keto-3-deoxyheptonate aldolase</fullName>
    </alternativeName>
</protein>
<accession>A0AA36MU28</accession>
<evidence type="ECO:0000256" key="7">
    <source>
        <dbReference type="ARBA" id="ARBA00023141"/>
    </source>
</evidence>
<proteinExistence type="inferred from homology"/>
<evidence type="ECO:0000256" key="11">
    <source>
        <dbReference type="ARBA" id="ARBA00047508"/>
    </source>
</evidence>
<dbReference type="SUPFAM" id="SSF51569">
    <property type="entry name" value="Aldolase"/>
    <property type="match status" value="1"/>
</dbReference>
<dbReference type="Pfam" id="PF00793">
    <property type="entry name" value="DAHP_synth_1"/>
    <property type="match status" value="1"/>
</dbReference>
<dbReference type="Proteomes" id="UP001178507">
    <property type="component" value="Unassembled WGS sequence"/>
</dbReference>
<dbReference type="InterPro" id="IPR006219">
    <property type="entry name" value="DAHP_synth_1"/>
</dbReference>
<evidence type="ECO:0000256" key="5">
    <source>
        <dbReference type="ARBA" id="ARBA00022605"/>
    </source>
</evidence>
<keyword evidence="7" id="KW-0057">Aromatic amino acid biosynthesis</keyword>
<evidence type="ECO:0000256" key="13">
    <source>
        <dbReference type="SAM" id="SignalP"/>
    </source>
</evidence>
<feature type="chain" id="PRO_5041254010" description="3-deoxy-7-phosphoheptulonate synthase" evidence="13">
    <location>
        <begin position="45"/>
        <end position="408"/>
    </location>
</feature>
<feature type="domain" description="DAHP synthetase I/KDSA" evidence="14">
    <location>
        <begin position="86"/>
        <end position="384"/>
    </location>
</feature>
<dbReference type="EMBL" id="CAUJNA010000584">
    <property type="protein sequence ID" value="CAJ1378977.1"/>
    <property type="molecule type" value="Genomic_DNA"/>
</dbReference>
<dbReference type="GO" id="GO:0005737">
    <property type="term" value="C:cytoplasm"/>
    <property type="evidence" value="ECO:0007669"/>
    <property type="project" value="TreeGrafter"/>
</dbReference>
<name>A0AA36MU28_9DINO</name>
<keyword evidence="5" id="KW-0028">Amino-acid biosynthesis</keyword>
<comment type="catalytic activity">
    <reaction evidence="11">
        <text>D-erythrose 4-phosphate + phosphoenolpyruvate + H2O = 7-phospho-2-dehydro-3-deoxy-D-arabino-heptonate + phosphate</text>
        <dbReference type="Rhea" id="RHEA:14717"/>
        <dbReference type="ChEBI" id="CHEBI:15377"/>
        <dbReference type="ChEBI" id="CHEBI:16897"/>
        <dbReference type="ChEBI" id="CHEBI:43474"/>
        <dbReference type="ChEBI" id="CHEBI:58394"/>
        <dbReference type="ChEBI" id="CHEBI:58702"/>
        <dbReference type="EC" id="2.5.1.54"/>
    </reaction>
</comment>
<evidence type="ECO:0000259" key="14">
    <source>
        <dbReference type="Pfam" id="PF00793"/>
    </source>
</evidence>
<dbReference type="NCBIfam" id="NF009395">
    <property type="entry name" value="PRK12755.1"/>
    <property type="match status" value="1"/>
</dbReference>
<dbReference type="NCBIfam" id="TIGR00034">
    <property type="entry name" value="aroFGH"/>
    <property type="match status" value="1"/>
</dbReference>
<dbReference type="GO" id="GO:0003849">
    <property type="term" value="F:3-deoxy-7-phosphoheptulonate synthase activity"/>
    <property type="evidence" value="ECO:0007669"/>
    <property type="project" value="UniProtKB-EC"/>
</dbReference>
<dbReference type="GO" id="GO:0008652">
    <property type="term" value="P:amino acid biosynthetic process"/>
    <property type="evidence" value="ECO:0007669"/>
    <property type="project" value="UniProtKB-KW"/>
</dbReference>
<comment type="pathway">
    <text evidence="2">Metabolic intermediate biosynthesis; chorismate biosynthesis; chorismate from D-erythrose 4-phosphate and phosphoenolpyruvate: step 1/7.</text>
</comment>
<comment type="caution">
    <text evidence="15">The sequence shown here is derived from an EMBL/GenBank/DDBJ whole genome shotgun (WGS) entry which is preliminary data.</text>
</comment>
<keyword evidence="6" id="KW-0808">Transferase</keyword>
<sequence>MARGTESAASTPGSRGPRSSRRRDRWAAALLVASLLLFAARCWADSGEAPPAVTQKVPSAAELQNSFPLPYALRRFVNLSRAEARAIIRGEDDRLLVIVGPCSIHDPRAARDYARLLQEVREEVKDDLLIFMRTYLEKPRTSVGWRGLISDPALNGQEDLARGLALGRRVLLDMNALGLPSATEFLDPLVAPYLEDVVSYGSIGARTVESPVHRQLAAHLAMPIGFKNGRNGDIQSAVNAAVAAVAPQKRLTTDTHGRVRIEQAPGNLDGHIILRGSESGPNFGETFVAEAKERLQDAGFSGARILIDCSHGNSGKRYEGEVVACRSVAEQVSAGNSAIGGVLIESFLVAGNQHLDPGVTKLEDLQYGCSVTDSCLDFNMTKDLLRELRAAVVQRRAQVAQAWQKANS</sequence>
<dbReference type="GO" id="GO:0009073">
    <property type="term" value="P:aromatic amino acid family biosynthetic process"/>
    <property type="evidence" value="ECO:0007669"/>
    <property type="project" value="UniProtKB-KW"/>
</dbReference>
<feature type="signal peptide" evidence="13">
    <location>
        <begin position="1"/>
        <end position="44"/>
    </location>
</feature>
<evidence type="ECO:0000313" key="16">
    <source>
        <dbReference type="Proteomes" id="UP001178507"/>
    </source>
</evidence>
<dbReference type="PANTHER" id="PTHR21225">
    <property type="entry name" value="PHOSPHO-2-DEHYDRO-3-DEOXYHEPTONATE ALDOLASE DAHP SYNTHETASE"/>
    <property type="match status" value="1"/>
</dbReference>
<evidence type="ECO:0000256" key="3">
    <source>
        <dbReference type="ARBA" id="ARBA00007985"/>
    </source>
</evidence>
<organism evidence="15 16">
    <name type="scientific">Effrenium voratum</name>
    <dbReference type="NCBI Taxonomy" id="2562239"/>
    <lineage>
        <taxon>Eukaryota</taxon>
        <taxon>Sar</taxon>
        <taxon>Alveolata</taxon>
        <taxon>Dinophyceae</taxon>
        <taxon>Suessiales</taxon>
        <taxon>Symbiodiniaceae</taxon>
        <taxon>Effrenium</taxon>
    </lineage>
</organism>
<dbReference type="Gene3D" id="3.20.20.70">
    <property type="entry name" value="Aldolase class I"/>
    <property type="match status" value="1"/>
</dbReference>
<feature type="region of interest" description="Disordered" evidence="12">
    <location>
        <begin position="1"/>
        <end position="21"/>
    </location>
</feature>
<evidence type="ECO:0000256" key="2">
    <source>
        <dbReference type="ARBA" id="ARBA00004688"/>
    </source>
</evidence>
<comment type="function">
    <text evidence="1">Stereospecific condensation of phosphoenolpyruvate (PEP) and D-erythrose-4-phosphate (E4P) giving rise to 3-deoxy-D-arabino-heptulosonate-7-phosphate (DAHP).</text>
</comment>
<evidence type="ECO:0000256" key="8">
    <source>
        <dbReference type="ARBA" id="ARBA00031111"/>
    </source>
</evidence>
<dbReference type="PIRSF" id="PIRSF001361">
    <property type="entry name" value="DAHP_synthase"/>
    <property type="match status" value="1"/>
</dbReference>
<dbReference type="PANTHER" id="PTHR21225:SF12">
    <property type="entry name" value="PHOSPHO-2-DEHYDRO-3-DEOXYHEPTONATE ALDOLASE, TYROSINE-INHIBITED"/>
    <property type="match status" value="1"/>
</dbReference>
<evidence type="ECO:0000256" key="9">
    <source>
        <dbReference type="ARBA" id="ARBA00031349"/>
    </source>
</evidence>